<dbReference type="EMBL" id="LMXB01000021">
    <property type="protein sequence ID" value="KUO21886.1"/>
    <property type="molecule type" value="Genomic_DNA"/>
</dbReference>
<keyword evidence="1" id="KW-0472">Membrane</keyword>
<feature type="transmembrane region" description="Helical" evidence="1">
    <location>
        <begin position="34"/>
        <end position="56"/>
    </location>
</feature>
<keyword evidence="4" id="KW-1185">Reference proteome</keyword>
<name>A0A101V3M0_9ACTN</name>
<comment type="caution">
    <text evidence="3">The sequence shown here is derived from an EMBL/GenBank/DDBJ whole genome shotgun (WGS) entry which is preliminary data.</text>
</comment>
<evidence type="ECO:0000313" key="3">
    <source>
        <dbReference type="EMBL" id="KUO21886.1"/>
    </source>
</evidence>
<dbReference type="Pfam" id="PF14317">
    <property type="entry name" value="YcxB"/>
    <property type="match status" value="1"/>
</dbReference>
<dbReference type="Proteomes" id="UP000053260">
    <property type="component" value="Unassembled WGS sequence"/>
</dbReference>
<protein>
    <recommendedName>
        <fullName evidence="2">YcxB-like C-terminal domain-containing protein</fullName>
    </recommendedName>
</protein>
<sequence length="175" mass="18716">MQETSTVELAYVPTTADATGALRARMRATPAGRLQSGIILASAIVVLGALVVTLTLPKGPHLGLTVLCLAALALLIGLHVLVPALQARQVHRMVAPQGEFRAVVGEAGVRLTSQDSETTFRWPMITRYAENDTLFVLMTPDKHSVGIVVLPKRGAAIPPDVDRLRAILDRNATRV</sequence>
<evidence type="ECO:0000313" key="4">
    <source>
        <dbReference type="Proteomes" id="UP000053260"/>
    </source>
</evidence>
<evidence type="ECO:0000259" key="2">
    <source>
        <dbReference type="Pfam" id="PF14317"/>
    </source>
</evidence>
<accession>A0A101V3M0</accession>
<dbReference type="InterPro" id="IPR025588">
    <property type="entry name" value="YcxB-like_C"/>
</dbReference>
<gene>
    <name evidence="3" type="ORF">AQJ91_07070</name>
</gene>
<dbReference type="AlphaFoldDB" id="A0A101V3M0"/>
<organism evidence="3 4">
    <name type="scientific">Streptomyces dysideae</name>
    <dbReference type="NCBI Taxonomy" id="909626"/>
    <lineage>
        <taxon>Bacteria</taxon>
        <taxon>Bacillati</taxon>
        <taxon>Actinomycetota</taxon>
        <taxon>Actinomycetes</taxon>
        <taxon>Kitasatosporales</taxon>
        <taxon>Streptomycetaceae</taxon>
        <taxon>Streptomyces</taxon>
    </lineage>
</organism>
<feature type="domain" description="YcxB-like C-terminal" evidence="2">
    <location>
        <begin position="105"/>
        <end position="167"/>
    </location>
</feature>
<evidence type="ECO:0000256" key="1">
    <source>
        <dbReference type="SAM" id="Phobius"/>
    </source>
</evidence>
<proteinExistence type="predicted"/>
<keyword evidence="1" id="KW-1133">Transmembrane helix</keyword>
<keyword evidence="1" id="KW-0812">Transmembrane</keyword>
<reference evidence="3 4" key="1">
    <citation type="submission" date="2015-10" db="EMBL/GenBank/DDBJ databases">
        <title>Draft genome sequence of Streptomyces sp. RV15, isolated from a marine sponge.</title>
        <authorList>
            <person name="Ruckert C."/>
            <person name="Abdelmohsen U.R."/>
            <person name="Winkler A."/>
            <person name="Hentschel U."/>
            <person name="Kalinowski J."/>
            <person name="Kampfer P."/>
            <person name="Glaeser S."/>
        </authorList>
    </citation>
    <scope>NUCLEOTIDE SEQUENCE [LARGE SCALE GENOMIC DNA]</scope>
    <source>
        <strain evidence="3 4">RV15</strain>
    </source>
</reference>
<feature type="transmembrane region" description="Helical" evidence="1">
    <location>
        <begin position="62"/>
        <end position="82"/>
    </location>
</feature>